<protein>
    <recommendedName>
        <fullName evidence="3">DUF834 domain-containing protein</fullName>
    </recommendedName>
</protein>
<accession>A0A0E0JM85</accession>
<sequence>MGLRIATAAVALEPSHADGVEDGYSQASHRGWCRGRRRRRLPSLLPRMGSTIAAMVVAPDISAELVDDGSCDSGSRRQWWREWKGKEKKGDGR</sequence>
<evidence type="ECO:0008006" key="3">
    <source>
        <dbReference type="Google" id="ProtNLM"/>
    </source>
</evidence>
<dbReference type="Proteomes" id="UP000026962">
    <property type="component" value="Chromosome 1"/>
</dbReference>
<reference evidence="1" key="1">
    <citation type="submission" date="2015-04" db="UniProtKB">
        <authorList>
            <consortium name="EnsemblPlants"/>
        </authorList>
    </citation>
    <scope>IDENTIFICATION</scope>
</reference>
<dbReference type="AlphaFoldDB" id="A0A0E0JM85"/>
<dbReference type="OMA" id="QWWRERK"/>
<name>A0A0E0JM85_ORYPU</name>
<evidence type="ECO:0000313" key="2">
    <source>
        <dbReference type="Proteomes" id="UP000026962"/>
    </source>
</evidence>
<dbReference type="EnsemblPlants" id="OPUNC01G25940.1">
    <property type="protein sequence ID" value="OPUNC01G25940.1"/>
    <property type="gene ID" value="OPUNC01G25940"/>
</dbReference>
<keyword evidence="2" id="KW-1185">Reference proteome</keyword>
<proteinExistence type="predicted"/>
<evidence type="ECO:0000313" key="1">
    <source>
        <dbReference type="EnsemblPlants" id="OPUNC01G25940.1"/>
    </source>
</evidence>
<dbReference type="Gramene" id="OPUNC01G25940.1">
    <property type="protein sequence ID" value="OPUNC01G25940.1"/>
    <property type="gene ID" value="OPUNC01G25940"/>
</dbReference>
<dbReference type="HOGENOM" id="CLU_160301_0_0_1"/>
<organism evidence="1">
    <name type="scientific">Oryza punctata</name>
    <name type="common">Red rice</name>
    <dbReference type="NCBI Taxonomy" id="4537"/>
    <lineage>
        <taxon>Eukaryota</taxon>
        <taxon>Viridiplantae</taxon>
        <taxon>Streptophyta</taxon>
        <taxon>Embryophyta</taxon>
        <taxon>Tracheophyta</taxon>
        <taxon>Spermatophyta</taxon>
        <taxon>Magnoliopsida</taxon>
        <taxon>Liliopsida</taxon>
        <taxon>Poales</taxon>
        <taxon>Poaceae</taxon>
        <taxon>BOP clade</taxon>
        <taxon>Oryzoideae</taxon>
        <taxon>Oryzeae</taxon>
        <taxon>Oryzinae</taxon>
        <taxon>Oryza</taxon>
    </lineage>
</organism>
<reference evidence="1" key="2">
    <citation type="submission" date="2018-05" db="EMBL/GenBank/DDBJ databases">
        <title>OpunRS2 (Oryza punctata Reference Sequence Version 2).</title>
        <authorList>
            <person name="Zhang J."/>
            <person name="Kudrna D."/>
            <person name="Lee S."/>
            <person name="Talag J."/>
            <person name="Welchert J."/>
            <person name="Wing R.A."/>
        </authorList>
    </citation>
    <scope>NUCLEOTIDE SEQUENCE [LARGE SCALE GENOMIC DNA]</scope>
</reference>